<organism evidence="4 5">
    <name type="scientific">Roseimaritima multifibrata</name>
    <dbReference type="NCBI Taxonomy" id="1930274"/>
    <lineage>
        <taxon>Bacteria</taxon>
        <taxon>Pseudomonadati</taxon>
        <taxon>Planctomycetota</taxon>
        <taxon>Planctomycetia</taxon>
        <taxon>Pirellulales</taxon>
        <taxon>Pirellulaceae</taxon>
        <taxon>Roseimaritima</taxon>
    </lineage>
</organism>
<dbReference type="Proteomes" id="UP000320672">
    <property type="component" value="Chromosome"/>
</dbReference>
<sequence>MSRIRVAGISFEHFHMGDNLRAVAENPDVELVGICDPQEDRMAEAIRTFDIPAEKVFTDYQKCLAESQPDVVVLCPSAADHGLWTDRIMQFGADAIIEKPMAASLAEADQMIAAAQSAGKRLMINWPLAWSAPHQTARRMIEADEIGEVIEVHYYGGNRGPLYHGADKRETTAEEIAREKPKSWFYSKAAGGGSLLDYIGYGTTIGTWFFGGRKPIEVTATVDQPEGLEVDEHCIAVARYTTGLSKFETRWGTFTDPWTHQPQPRCGFVIVGTKGTIGCYDYQTSLFVQTEQKPAGFEMAADPLAPESKNLINYYVSRVQNDLPIDGPCSTEISRIGQQIVDTAIKSAAEQKTIKLLG</sequence>
<dbReference type="EMBL" id="CP036262">
    <property type="protein sequence ID" value="QDS92043.1"/>
    <property type="molecule type" value="Genomic_DNA"/>
</dbReference>
<dbReference type="InterPro" id="IPR055170">
    <property type="entry name" value="GFO_IDH_MocA-like_dom"/>
</dbReference>
<evidence type="ECO:0000313" key="5">
    <source>
        <dbReference type="Proteomes" id="UP000320672"/>
    </source>
</evidence>
<feature type="domain" description="Gfo/Idh/MocA-like oxidoreductase N-terminal" evidence="2">
    <location>
        <begin position="20"/>
        <end position="125"/>
    </location>
</feature>
<evidence type="ECO:0000259" key="3">
    <source>
        <dbReference type="Pfam" id="PF22725"/>
    </source>
</evidence>
<dbReference type="Pfam" id="PF01408">
    <property type="entry name" value="GFO_IDH_MocA"/>
    <property type="match status" value="1"/>
</dbReference>
<dbReference type="GO" id="GO:0047061">
    <property type="term" value="F:glucose-fructose oxidoreductase activity"/>
    <property type="evidence" value="ECO:0007669"/>
    <property type="project" value="UniProtKB-EC"/>
</dbReference>
<dbReference type="SUPFAM" id="SSF51735">
    <property type="entry name" value="NAD(P)-binding Rossmann-fold domains"/>
    <property type="match status" value="1"/>
</dbReference>
<evidence type="ECO:0000313" key="4">
    <source>
        <dbReference type="EMBL" id="QDS92043.1"/>
    </source>
</evidence>
<dbReference type="InterPro" id="IPR036291">
    <property type="entry name" value="NAD(P)-bd_dom_sf"/>
</dbReference>
<feature type="domain" description="GFO/IDH/MocA-like oxidoreductase" evidence="3">
    <location>
        <begin position="134"/>
        <end position="277"/>
    </location>
</feature>
<dbReference type="InterPro" id="IPR000683">
    <property type="entry name" value="Gfo/Idh/MocA-like_OxRdtase_N"/>
</dbReference>
<dbReference type="RefSeq" id="WP_145350224.1">
    <property type="nucleotide sequence ID" value="NZ_CP036262.1"/>
</dbReference>
<proteinExistence type="predicted"/>
<reference evidence="4 5" key="1">
    <citation type="submission" date="2019-02" db="EMBL/GenBank/DDBJ databases">
        <title>Deep-cultivation of Planctomycetes and their phenomic and genomic characterization uncovers novel biology.</title>
        <authorList>
            <person name="Wiegand S."/>
            <person name="Jogler M."/>
            <person name="Boedeker C."/>
            <person name="Pinto D."/>
            <person name="Vollmers J."/>
            <person name="Rivas-Marin E."/>
            <person name="Kohn T."/>
            <person name="Peeters S.H."/>
            <person name="Heuer A."/>
            <person name="Rast P."/>
            <person name="Oberbeckmann S."/>
            <person name="Bunk B."/>
            <person name="Jeske O."/>
            <person name="Meyerdierks A."/>
            <person name="Storesund J.E."/>
            <person name="Kallscheuer N."/>
            <person name="Luecker S."/>
            <person name="Lage O.M."/>
            <person name="Pohl T."/>
            <person name="Merkel B.J."/>
            <person name="Hornburger P."/>
            <person name="Mueller R.-W."/>
            <person name="Bruemmer F."/>
            <person name="Labrenz M."/>
            <person name="Spormann A.M."/>
            <person name="Op den Camp H."/>
            <person name="Overmann J."/>
            <person name="Amann R."/>
            <person name="Jetten M.S.M."/>
            <person name="Mascher T."/>
            <person name="Medema M.H."/>
            <person name="Devos D.P."/>
            <person name="Kaster A.-K."/>
            <person name="Ovreas L."/>
            <person name="Rohde M."/>
            <person name="Galperin M.Y."/>
            <person name="Jogler C."/>
        </authorList>
    </citation>
    <scope>NUCLEOTIDE SEQUENCE [LARGE SCALE GENOMIC DNA]</scope>
    <source>
        <strain evidence="4 5">FF011L</strain>
    </source>
</reference>
<dbReference type="Pfam" id="PF22725">
    <property type="entry name" value="GFO_IDH_MocA_C3"/>
    <property type="match status" value="1"/>
</dbReference>
<dbReference type="EC" id="1.1.99.28" evidence="4"/>
<evidence type="ECO:0000256" key="1">
    <source>
        <dbReference type="ARBA" id="ARBA00023002"/>
    </source>
</evidence>
<dbReference type="Gene3D" id="3.40.50.720">
    <property type="entry name" value="NAD(P)-binding Rossmann-like Domain"/>
    <property type="match status" value="1"/>
</dbReference>
<dbReference type="InterPro" id="IPR050463">
    <property type="entry name" value="Gfo/Idh/MocA_oxidrdct_glycsds"/>
</dbReference>
<keyword evidence="5" id="KW-1185">Reference proteome</keyword>
<dbReference type="Gene3D" id="3.30.360.10">
    <property type="entry name" value="Dihydrodipicolinate Reductase, domain 2"/>
    <property type="match status" value="1"/>
</dbReference>
<dbReference type="SUPFAM" id="SSF55347">
    <property type="entry name" value="Glyceraldehyde-3-phosphate dehydrogenase-like, C-terminal domain"/>
    <property type="match status" value="1"/>
</dbReference>
<dbReference type="GO" id="GO:0000166">
    <property type="term" value="F:nucleotide binding"/>
    <property type="evidence" value="ECO:0007669"/>
    <property type="project" value="InterPro"/>
</dbReference>
<keyword evidence="1 4" id="KW-0560">Oxidoreductase</keyword>
<dbReference type="OrthoDB" id="9776544at2"/>
<name>A0A517MAY2_9BACT</name>
<dbReference type="AlphaFoldDB" id="A0A517MAY2"/>
<accession>A0A517MAY2</accession>
<gene>
    <name evidence="4" type="primary">gfo_2</name>
    <name evidence="4" type="ORF">FF011L_07790</name>
</gene>
<dbReference type="PANTHER" id="PTHR43818">
    <property type="entry name" value="BCDNA.GH03377"/>
    <property type="match status" value="1"/>
</dbReference>
<evidence type="ECO:0000259" key="2">
    <source>
        <dbReference type="Pfam" id="PF01408"/>
    </source>
</evidence>
<dbReference type="PANTHER" id="PTHR43818:SF11">
    <property type="entry name" value="BCDNA.GH03377"/>
    <property type="match status" value="1"/>
</dbReference>
<protein>
    <submittedName>
        <fullName evidence="4">Glucose--fructose oxidoreductase</fullName>
        <ecNumber evidence="4">1.1.99.28</ecNumber>
    </submittedName>
</protein>
<dbReference type="KEGG" id="rml:FF011L_07790"/>